<organism evidence="5 6">
    <name type="scientific">Brachybacterium alimentarium</name>
    <dbReference type="NCBI Taxonomy" id="47845"/>
    <lineage>
        <taxon>Bacteria</taxon>
        <taxon>Bacillati</taxon>
        <taxon>Actinomycetota</taxon>
        <taxon>Actinomycetes</taxon>
        <taxon>Micrococcales</taxon>
        <taxon>Dermabacteraceae</taxon>
        <taxon>Brachybacterium</taxon>
    </lineage>
</organism>
<evidence type="ECO:0000259" key="3">
    <source>
        <dbReference type="Pfam" id="PF11774"/>
    </source>
</evidence>
<feature type="domain" description="Lsr2 DNA-binding" evidence="4">
    <location>
        <begin position="68"/>
        <end position="103"/>
    </location>
</feature>
<evidence type="ECO:0000313" key="6">
    <source>
        <dbReference type="Proteomes" id="UP000218598"/>
    </source>
</evidence>
<name>A0A2A3YEA4_9MICO</name>
<dbReference type="InterPro" id="IPR036625">
    <property type="entry name" value="E3-bd_dom_sf"/>
</dbReference>
<dbReference type="RefSeq" id="WP_096198016.1">
    <property type="nucleotide sequence ID" value="NZ_JBQQOD010000036.1"/>
</dbReference>
<accession>A0A2A3YEA4</accession>
<feature type="region of interest" description="Disordered" evidence="2">
    <location>
        <begin position="52"/>
        <end position="75"/>
    </location>
</feature>
<comment type="caution">
    <text evidence="5">The sequence shown here is derived from an EMBL/GenBank/DDBJ whole genome shotgun (WGS) entry which is preliminary data.</text>
</comment>
<evidence type="ECO:0000256" key="1">
    <source>
        <dbReference type="ARBA" id="ARBA00023125"/>
    </source>
</evidence>
<dbReference type="Gene3D" id="3.30.60.230">
    <property type="entry name" value="Lsr2, dimerization domain"/>
    <property type="match status" value="1"/>
</dbReference>
<protein>
    <recommendedName>
        <fullName evidence="7">Lsr2 family protein</fullName>
    </recommendedName>
</protein>
<keyword evidence="1" id="KW-0238">DNA-binding</keyword>
<evidence type="ECO:0008006" key="7">
    <source>
        <dbReference type="Google" id="ProtNLM"/>
    </source>
</evidence>
<dbReference type="Proteomes" id="UP000218598">
    <property type="component" value="Unassembled WGS sequence"/>
</dbReference>
<dbReference type="AlphaFoldDB" id="A0A2A3YEA4"/>
<reference evidence="5 6" key="1">
    <citation type="journal article" date="2017" name="Elife">
        <title>Extensive horizontal gene transfer in cheese-associated bacteria.</title>
        <authorList>
            <person name="Bonham K.S."/>
            <person name="Wolfe B.E."/>
            <person name="Dutton R.J."/>
        </authorList>
    </citation>
    <scope>NUCLEOTIDE SEQUENCE [LARGE SCALE GENOMIC DNA]</scope>
    <source>
        <strain evidence="5 6">341_9</strain>
    </source>
</reference>
<dbReference type="OrthoDB" id="4113332at2"/>
<dbReference type="GO" id="GO:0003677">
    <property type="term" value="F:DNA binding"/>
    <property type="evidence" value="ECO:0007669"/>
    <property type="project" value="UniProtKB-KW"/>
</dbReference>
<evidence type="ECO:0000313" key="5">
    <source>
        <dbReference type="EMBL" id="PCC37589.1"/>
    </source>
</evidence>
<dbReference type="Gene3D" id="4.10.320.10">
    <property type="entry name" value="E3-binding domain"/>
    <property type="match status" value="1"/>
</dbReference>
<evidence type="ECO:0000259" key="4">
    <source>
        <dbReference type="Pfam" id="PF23359"/>
    </source>
</evidence>
<dbReference type="InterPro" id="IPR042261">
    <property type="entry name" value="Lsr2-like_dimerization"/>
</dbReference>
<proteinExistence type="predicted"/>
<gene>
    <name evidence="5" type="ORF">CIK66_18520</name>
</gene>
<dbReference type="InterPro" id="IPR055370">
    <property type="entry name" value="Lsr2_DNA-bd"/>
</dbReference>
<feature type="domain" description="Lsr2 dimerization" evidence="3">
    <location>
        <begin position="1"/>
        <end position="58"/>
    </location>
</feature>
<dbReference type="Pfam" id="PF11774">
    <property type="entry name" value="Lsr2"/>
    <property type="match status" value="1"/>
</dbReference>
<dbReference type="InterPro" id="IPR024412">
    <property type="entry name" value="Lsr2_dim_dom"/>
</dbReference>
<evidence type="ECO:0000256" key="2">
    <source>
        <dbReference type="SAM" id="MobiDB-lite"/>
    </source>
</evidence>
<dbReference type="Pfam" id="PF23359">
    <property type="entry name" value="Lsr2_DNA-bd"/>
    <property type="match status" value="1"/>
</dbReference>
<keyword evidence="6" id="KW-1185">Reference proteome</keyword>
<dbReference type="GO" id="GO:0016746">
    <property type="term" value="F:acyltransferase activity"/>
    <property type="evidence" value="ECO:0007669"/>
    <property type="project" value="InterPro"/>
</dbReference>
<dbReference type="EMBL" id="NRGR01000060">
    <property type="protein sequence ID" value="PCC37589.1"/>
    <property type="molecule type" value="Genomic_DNA"/>
</dbReference>
<sequence length="104" mass="11597">MARKTQVILTDDIDGSEATGTVRFALDGVSYEIDLNDENAQRMRDQLNEWTGKARRVGGRRNTGARSSSSDAGKVRAWAKENGYEVSDRGRVSKEVREAYYAAH</sequence>